<dbReference type="AlphaFoldDB" id="A0A9W6BK11"/>
<sequence>MTEDRRFKRLGFVDAYSQKLATGAAYVEGAYKKVKPLVPQPVQPILAKVEDAVLAYAAPVVTKASDQAEKLLRSTDDQVDNLYLQTAKWLSHTRELTTTNIETCRGAADKYYSLVKDTADYLASKLSYDASVTAARDLIGKSVEKAKELTDLDAAVRTVYDAWQQFAAIPSVAKTLEKAAPVTQKGFETFIAAHDALVGSHLYKRSVSLGASTLGWATTTVPYKLGAQYLYPIVKPVADPALEKVSKSTYVNATLKFWAPVAAA</sequence>
<gene>
    <name evidence="2" type="primary">PLEST007034</name>
    <name evidence="2" type="ORF">PLESTB_000760500</name>
</gene>
<proteinExistence type="inferred from homology"/>
<comment type="similarity">
    <text evidence="1">Belongs to the REF/SRPP family.</text>
</comment>
<comment type="caution">
    <text evidence="2">The sequence shown here is derived from an EMBL/GenBank/DDBJ whole genome shotgun (WGS) entry which is preliminary data.</text>
</comment>
<name>A0A9W6BK11_9CHLO</name>
<dbReference type="InterPro" id="IPR008802">
    <property type="entry name" value="REF"/>
</dbReference>
<dbReference type="EMBL" id="BRXU01000008">
    <property type="protein sequence ID" value="GLC53539.1"/>
    <property type="molecule type" value="Genomic_DNA"/>
</dbReference>
<dbReference type="Pfam" id="PF05755">
    <property type="entry name" value="REF"/>
    <property type="match status" value="1"/>
</dbReference>
<evidence type="ECO:0000313" key="2">
    <source>
        <dbReference type="EMBL" id="GLC53539.1"/>
    </source>
</evidence>
<dbReference type="Proteomes" id="UP001165080">
    <property type="component" value="Unassembled WGS sequence"/>
</dbReference>
<reference evidence="2 3" key="1">
    <citation type="journal article" date="2023" name="Commun. Biol.">
        <title>Reorganization of the ancestral sex-determining regions during the evolution of trioecy in Pleodorina starrii.</title>
        <authorList>
            <person name="Takahashi K."/>
            <person name="Suzuki S."/>
            <person name="Kawai-Toyooka H."/>
            <person name="Yamamoto K."/>
            <person name="Hamaji T."/>
            <person name="Ootsuki R."/>
            <person name="Yamaguchi H."/>
            <person name="Kawachi M."/>
            <person name="Higashiyama T."/>
            <person name="Nozaki H."/>
        </authorList>
    </citation>
    <scope>NUCLEOTIDE SEQUENCE [LARGE SCALE GENOMIC DNA]</scope>
    <source>
        <strain evidence="2 3">NIES-4479</strain>
    </source>
</reference>
<organism evidence="2 3">
    <name type="scientific">Pleodorina starrii</name>
    <dbReference type="NCBI Taxonomy" id="330485"/>
    <lineage>
        <taxon>Eukaryota</taxon>
        <taxon>Viridiplantae</taxon>
        <taxon>Chlorophyta</taxon>
        <taxon>core chlorophytes</taxon>
        <taxon>Chlorophyceae</taxon>
        <taxon>CS clade</taxon>
        <taxon>Chlamydomonadales</taxon>
        <taxon>Volvocaceae</taxon>
        <taxon>Pleodorina</taxon>
    </lineage>
</organism>
<dbReference type="OrthoDB" id="504357at2759"/>
<accession>A0A9W6BK11</accession>
<keyword evidence="3" id="KW-1185">Reference proteome</keyword>
<evidence type="ECO:0000313" key="3">
    <source>
        <dbReference type="Proteomes" id="UP001165080"/>
    </source>
</evidence>
<protein>
    <submittedName>
        <fullName evidence="2">Uncharacterized protein</fullName>
    </submittedName>
</protein>
<evidence type="ECO:0000256" key="1">
    <source>
        <dbReference type="ARBA" id="ARBA00009737"/>
    </source>
</evidence>